<dbReference type="InterPro" id="IPR006094">
    <property type="entry name" value="Oxid_FAD_bind_N"/>
</dbReference>
<evidence type="ECO:0000313" key="3">
    <source>
        <dbReference type="EMBL" id="ABG05974.1"/>
    </source>
</evidence>
<evidence type="ECO:0000313" key="4">
    <source>
        <dbReference type="Proteomes" id="UP000006637"/>
    </source>
</evidence>
<organism evidence="3 4">
    <name type="scientific">Rubrobacter xylanophilus (strain DSM 9941 / JCM 11954 / NBRC 16129 / PRD-1)</name>
    <dbReference type="NCBI Taxonomy" id="266117"/>
    <lineage>
        <taxon>Bacteria</taxon>
        <taxon>Bacillati</taxon>
        <taxon>Actinomycetota</taxon>
        <taxon>Rubrobacteria</taxon>
        <taxon>Rubrobacterales</taxon>
        <taxon>Rubrobacteraceae</taxon>
        <taxon>Rubrobacter</taxon>
    </lineage>
</organism>
<dbReference type="Proteomes" id="UP000006637">
    <property type="component" value="Chromosome"/>
</dbReference>
<dbReference type="HOGENOM" id="CLU_060105_0_0_11"/>
<evidence type="ECO:0000259" key="2">
    <source>
        <dbReference type="PROSITE" id="PS51387"/>
    </source>
</evidence>
<accession>Q1ARK4</accession>
<comment type="similarity">
    <text evidence="1">Belongs to the FAD-binding oxidoreductase/transferase type 4 family.</text>
</comment>
<gene>
    <name evidence="3" type="ordered locus">Rxyl_3066</name>
</gene>
<dbReference type="PANTHER" id="PTHR11748">
    <property type="entry name" value="D-LACTATE DEHYDROGENASE"/>
    <property type="match status" value="1"/>
</dbReference>
<dbReference type="PANTHER" id="PTHR11748:SF111">
    <property type="entry name" value="D-LACTATE DEHYDROGENASE, MITOCHONDRIAL-RELATED"/>
    <property type="match status" value="1"/>
</dbReference>
<feature type="domain" description="FAD-binding PCMH-type" evidence="2">
    <location>
        <begin position="1"/>
        <end position="115"/>
    </location>
</feature>
<dbReference type="GO" id="GO:0008720">
    <property type="term" value="F:D-lactate dehydrogenase (NAD+) activity"/>
    <property type="evidence" value="ECO:0007669"/>
    <property type="project" value="TreeGrafter"/>
</dbReference>
<dbReference type="GO" id="GO:0004458">
    <property type="term" value="F:D-lactate dehydrogenase (cytochrome) activity"/>
    <property type="evidence" value="ECO:0007669"/>
    <property type="project" value="TreeGrafter"/>
</dbReference>
<dbReference type="SUPFAM" id="SSF56176">
    <property type="entry name" value="FAD-binding/transporter-associated domain-like"/>
    <property type="match status" value="1"/>
</dbReference>
<dbReference type="GO" id="GO:0071949">
    <property type="term" value="F:FAD binding"/>
    <property type="evidence" value="ECO:0007669"/>
    <property type="project" value="InterPro"/>
</dbReference>
<dbReference type="OrthoDB" id="5241828at2"/>
<dbReference type="Pfam" id="PF01565">
    <property type="entry name" value="FAD_binding_4"/>
    <property type="match status" value="1"/>
</dbReference>
<dbReference type="KEGG" id="rxy:Rxyl_3066"/>
<protein>
    <submittedName>
        <fullName evidence="3">FAD linked oxidase-like protein</fullName>
    </submittedName>
</protein>
<dbReference type="AlphaFoldDB" id="Q1ARK4"/>
<dbReference type="InterPro" id="IPR036318">
    <property type="entry name" value="FAD-bd_PCMH-like_sf"/>
</dbReference>
<reference evidence="3 4" key="1">
    <citation type="submission" date="2006-06" db="EMBL/GenBank/DDBJ databases">
        <title>Complete sequence of Rubrobacter xylanophilus DSM 9941.</title>
        <authorList>
            <consortium name="US DOE Joint Genome Institute"/>
            <person name="Copeland A."/>
            <person name="Lucas S."/>
            <person name="Lapidus A."/>
            <person name="Barry K."/>
            <person name="Detter J.C."/>
            <person name="Glavina del Rio T."/>
            <person name="Hammon N."/>
            <person name="Israni S."/>
            <person name="Dalin E."/>
            <person name="Tice H."/>
            <person name="Pitluck S."/>
            <person name="Munk A.C."/>
            <person name="Brettin T."/>
            <person name="Bruce D."/>
            <person name="Han C."/>
            <person name="Tapia R."/>
            <person name="Gilna P."/>
            <person name="Schmutz J."/>
            <person name="Larimer F."/>
            <person name="Land M."/>
            <person name="Hauser L."/>
            <person name="Kyrpides N."/>
            <person name="Lykidis A."/>
            <person name="da Costa M.S."/>
            <person name="Rainey F.A."/>
            <person name="Empadinhas N."/>
            <person name="Jolivet E."/>
            <person name="Battista J.R."/>
            <person name="Richardson P."/>
        </authorList>
    </citation>
    <scope>NUCLEOTIDE SEQUENCE [LARGE SCALE GENOMIC DNA]</scope>
    <source>
        <strain evidence="4">DSM 9941 / NBRC 16129 / PRD-1</strain>
    </source>
</reference>
<evidence type="ECO:0000256" key="1">
    <source>
        <dbReference type="ARBA" id="ARBA00008000"/>
    </source>
</evidence>
<dbReference type="GO" id="GO:1903457">
    <property type="term" value="P:lactate catabolic process"/>
    <property type="evidence" value="ECO:0007669"/>
    <property type="project" value="TreeGrafter"/>
</dbReference>
<dbReference type="EMBL" id="CP000386">
    <property type="protein sequence ID" value="ABG05974.1"/>
    <property type="molecule type" value="Genomic_DNA"/>
</dbReference>
<dbReference type="PROSITE" id="PS51387">
    <property type="entry name" value="FAD_PCMH"/>
    <property type="match status" value="1"/>
</dbReference>
<dbReference type="STRING" id="266117.Rxyl_3066"/>
<dbReference type="InterPro" id="IPR016166">
    <property type="entry name" value="FAD-bd_PCMH"/>
</dbReference>
<proteinExistence type="inferred from homology"/>
<keyword evidence="4" id="KW-1185">Reference proteome</keyword>
<dbReference type="eggNOG" id="COG0277">
    <property type="taxonomic scope" value="Bacteria"/>
</dbReference>
<sequence length="275" mass="28963">MRRIRVPEAPAEMWVEAEAGAPWLALEEALDRRGRGLAVYPTSAPRATVGGWLATGGLGVGSFEYGRMHENVLKARVVLPGGELREVDGGELGPSGGAVGRSGIVVEARLRARRADADVPFAIGLPGVGGLLAGIEALLEAGVPLWHAAFLNPAMARARGVEGEGYLLFGAYPEGRSAEVAGGLGRVVRRGKGRLLPLARARRLWGERFFPVMPGHEIPGSARWFVSVGKLSEVLASVERLPELLSVGVAMQGTIGNSGEVLLLSFDAREAGRVP</sequence>
<dbReference type="Gene3D" id="3.30.465.10">
    <property type="match status" value="1"/>
</dbReference>
<name>Q1ARK4_RUBXD</name>
<dbReference type="InterPro" id="IPR016169">
    <property type="entry name" value="FAD-bd_PCMH_sub2"/>
</dbReference>